<dbReference type="PANTHER" id="PTHR47331">
    <property type="entry name" value="PHD-TYPE DOMAIN-CONTAINING PROTEIN"/>
    <property type="match status" value="1"/>
</dbReference>
<gene>
    <name evidence="1" type="ORF">SMTD_LOCUS21453</name>
</gene>
<dbReference type="Proteomes" id="UP000269396">
    <property type="component" value="Unassembled WGS sequence"/>
</dbReference>
<proteinExistence type="predicted"/>
<dbReference type="InterPro" id="IPR012337">
    <property type="entry name" value="RNaseH-like_sf"/>
</dbReference>
<feature type="non-terminal residue" evidence="1">
    <location>
        <position position="177"/>
    </location>
</feature>
<dbReference type="GO" id="GO:0003676">
    <property type="term" value="F:nucleic acid binding"/>
    <property type="evidence" value="ECO:0007669"/>
    <property type="project" value="InterPro"/>
</dbReference>
<organism evidence="1 2">
    <name type="scientific">Schistosoma mattheei</name>
    <dbReference type="NCBI Taxonomy" id="31246"/>
    <lineage>
        <taxon>Eukaryota</taxon>
        <taxon>Metazoa</taxon>
        <taxon>Spiralia</taxon>
        <taxon>Lophotrochozoa</taxon>
        <taxon>Platyhelminthes</taxon>
        <taxon>Trematoda</taxon>
        <taxon>Digenea</taxon>
        <taxon>Strigeidida</taxon>
        <taxon>Schistosomatoidea</taxon>
        <taxon>Schistosomatidae</taxon>
        <taxon>Schistosoma</taxon>
    </lineage>
</organism>
<dbReference type="STRING" id="31246.A0A183Q4B7"/>
<evidence type="ECO:0000313" key="1">
    <source>
        <dbReference type="EMBL" id="VDP84881.1"/>
    </source>
</evidence>
<evidence type="ECO:0000313" key="2">
    <source>
        <dbReference type="Proteomes" id="UP000269396"/>
    </source>
</evidence>
<dbReference type="AlphaFoldDB" id="A0A183Q4B7"/>
<keyword evidence="2" id="KW-1185">Reference proteome</keyword>
<sequence>MVKHGRRTEKRYGCVFTCLRLRAVHLEVAYSFTTDSFIMALMWFISRRGHPKEIYSDNGSNLVGAEGELRKCLQDWVQKRIHSDLLRKGIDWHFNPPAASHWGGVWERMIRSVRRVLGALIKEQSLTDECLEIFMIAAERLINNQPLVPVTDDLNDLDAITSAKLLLLRENVTELTN</sequence>
<reference evidence="1 2" key="1">
    <citation type="submission" date="2018-11" db="EMBL/GenBank/DDBJ databases">
        <authorList>
            <consortium name="Pathogen Informatics"/>
        </authorList>
    </citation>
    <scope>NUCLEOTIDE SEQUENCE [LARGE SCALE GENOMIC DNA]</scope>
    <source>
        <strain>Denwood</strain>
        <strain evidence="2">Zambia</strain>
    </source>
</reference>
<dbReference type="PANTHER" id="PTHR47331:SF1">
    <property type="entry name" value="GAG-LIKE PROTEIN"/>
    <property type="match status" value="1"/>
</dbReference>
<dbReference type="Gene3D" id="3.30.420.10">
    <property type="entry name" value="Ribonuclease H-like superfamily/Ribonuclease H"/>
    <property type="match status" value="1"/>
</dbReference>
<dbReference type="SUPFAM" id="SSF53098">
    <property type="entry name" value="Ribonuclease H-like"/>
    <property type="match status" value="1"/>
</dbReference>
<dbReference type="InterPro" id="IPR036397">
    <property type="entry name" value="RNaseH_sf"/>
</dbReference>
<protein>
    <submittedName>
        <fullName evidence="1">Uncharacterized protein</fullName>
    </submittedName>
</protein>
<name>A0A183Q4B7_9TREM</name>
<accession>A0A183Q4B7</accession>
<dbReference type="EMBL" id="UZAL01047371">
    <property type="protein sequence ID" value="VDP84881.1"/>
    <property type="molecule type" value="Genomic_DNA"/>
</dbReference>